<dbReference type="STRING" id="1754192.A0A1Y1WUV5"/>
<dbReference type="GO" id="GO:0005524">
    <property type="term" value="F:ATP binding"/>
    <property type="evidence" value="ECO:0007669"/>
    <property type="project" value="InterPro"/>
</dbReference>
<dbReference type="SUPFAM" id="SSF52540">
    <property type="entry name" value="P-loop containing nucleoside triphosphate hydrolases"/>
    <property type="match status" value="1"/>
</dbReference>
<feature type="domain" description="ABC transporter" evidence="1">
    <location>
        <begin position="1"/>
        <end position="44"/>
    </location>
</feature>
<accession>A0A1Y1WUV5</accession>
<evidence type="ECO:0000259" key="1">
    <source>
        <dbReference type="Pfam" id="PF00005"/>
    </source>
</evidence>
<dbReference type="Gene3D" id="3.40.50.300">
    <property type="entry name" value="P-loop containing nucleotide triphosphate hydrolases"/>
    <property type="match status" value="1"/>
</dbReference>
<proteinExistence type="predicted"/>
<dbReference type="InterPro" id="IPR027417">
    <property type="entry name" value="P-loop_NTPase"/>
</dbReference>
<feature type="non-terminal residue" evidence="2">
    <location>
        <position position="1"/>
    </location>
</feature>
<dbReference type="AlphaFoldDB" id="A0A1Y1WUV5"/>
<dbReference type="GO" id="GO:0005886">
    <property type="term" value="C:plasma membrane"/>
    <property type="evidence" value="ECO:0007669"/>
    <property type="project" value="TreeGrafter"/>
</dbReference>
<dbReference type="EMBL" id="MCFG01000255">
    <property type="protein sequence ID" value="ORX77293.1"/>
    <property type="molecule type" value="Genomic_DNA"/>
</dbReference>
<reference evidence="2 3" key="1">
    <citation type="submission" date="2016-08" db="EMBL/GenBank/DDBJ databases">
        <title>A Parts List for Fungal Cellulosomes Revealed by Comparative Genomics.</title>
        <authorList>
            <consortium name="DOE Joint Genome Institute"/>
            <person name="Haitjema C.H."/>
            <person name="Gilmore S.P."/>
            <person name="Henske J.K."/>
            <person name="Solomon K.V."/>
            <person name="De Groot R."/>
            <person name="Kuo A."/>
            <person name="Mondo S.J."/>
            <person name="Salamov A.A."/>
            <person name="Labutti K."/>
            <person name="Zhao Z."/>
            <person name="Chiniquy J."/>
            <person name="Barry K."/>
            <person name="Brewer H.M."/>
            <person name="Purvine S.O."/>
            <person name="Wright A.T."/>
            <person name="Boxma B."/>
            <person name="Van Alen T."/>
            <person name="Hackstein J.H."/>
            <person name="Baker S.E."/>
            <person name="Grigoriev I.V."/>
            <person name="O'Malley M.A."/>
        </authorList>
    </citation>
    <scope>NUCLEOTIDE SEQUENCE [LARGE SCALE GENOMIC DNA]</scope>
    <source>
        <strain evidence="2 3">S4</strain>
    </source>
</reference>
<keyword evidence="3" id="KW-1185">Reference proteome</keyword>
<dbReference type="PANTHER" id="PTHR24220">
    <property type="entry name" value="IMPORT ATP-BINDING PROTEIN"/>
    <property type="match status" value="1"/>
</dbReference>
<dbReference type="PANTHER" id="PTHR24220:SF688">
    <property type="entry name" value="ABC TRANSPORTER H FAMILY MEMBER 2"/>
    <property type="match status" value="1"/>
</dbReference>
<name>A0A1Y1WUV5_9FUNG</name>
<organism evidence="2 3">
    <name type="scientific">Anaeromyces robustus</name>
    <dbReference type="NCBI Taxonomy" id="1754192"/>
    <lineage>
        <taxon>Eukaryota</taxon>
        <taxon>Fungi</taxon>
        <taxon>Fungi incertae sedis</taxon>
        <taxon>Chytridiomycota</taxon>
        <taxon>Chytridiomycota incertae sedis</taxon>
        <taxon>Neocallimastigomycetes</taxon>
        <taxon>Neocallimastigales</taxon>
        <taxon>Neocallimastigaceae</taxon>
        <taxon>Anaeromyces</taxon>
    </lineage>
</organism>
<evidence type="ECO:0000313" key="2">
    <source>
        <dbReference type="EMBL" id="ORX77293.1"/>
    </source>
</evidence>
<dbReference type="Pfam" id="PF00005">
    <property type="entry name" value="ABC_tran"/>
    <property type="match status" value="1"/>
</dbReference>
<dbReference type="GO" id="GO:0022857">
    <property type="term" value="F:transmembrane transporter activity"/>
    <property type="evidence" value="ECO:0007669"/>
    <property type="project" value="TreeGrafter"/>
</dbReference>
<dbReference type="GO" id="GO:0016887">
    <property type="term" value="F:ATP hydrolysis activity"/>
    <property type="evidence" value="ECO:0007669"/>
    <property type="project" value="InterPro"/>
</dbReference>
<dbReference type="InterPro" id="IPR003439">
    <property type="entry name" value="ABC_transporter-like_ATP-bd"/>
</dbReference>
<reference evidence="2 3" key="2">
    <citation type="submission" date="2016-08" db="EMBL/GenBank/DDBJ databases">
        <title>Pervasive Adenine N6-methylation of Active Genes in Fungi.</title>
        <authorList>
            <consortium name="DOE Joint Genome Institute"/>
            <person name="Mondo S.J."/>
            <person name="Dannebaum R.O."/>
            <person name="Kuo R.C."/>
            <person name="Labutti K."/>
            <person name="Haridas S."/>
            <person name="Kuo A."/>
            <person name="Salamov A."/>
            <person name="Ahrendt S.R."/>
            <person name="Lipzen A."/>
            <person name="Sullivan W."/>
            <person name="Andreopoulos W.B."/>
            <person name="Clum A."/>
            <person name="Lindquist E."/>
            <person name="Daum C."/>
            <person name="Ramamoorthy G.K."/>
            <person name="Gryganskyi A."/>
            <person name="Culley D."/>
            <person name="Magnuson J.K."/>
            <person name="James T.Y."/>
            <person name="O'Malley M.A."/>
            <person name="Stajich J.E."/>
            <person name="Spatafora J.W."/>
            <person name="Visel A."/>
            <person name="Grigoriev I.V."/>
        </authorList>
    </citation>
    <scope>NUCLEOTIDE SEQUENCE [LARGE SCALE GENOMIC DNA]</scope>
    <source>
        <strain evidence="2 3">S4</strain>
    </source>
</reference>
<gene>
    <name evidence="2" type="ORF">BCR32DRAFT_208078</name>
</gene>
<dbReference type="Proteomes" id="UP000193944">
    <property type="component" value="Unassembled WGS sequence"/>
</dbReference>
<dbReference type="OrthoDB" id="6500128at2759"/>
<evidence type="ECO:0000313" key="3">
    <source>
        <dbReference type="Proteomes" id="UP000193944"/>
    </source>
</evidence>
<dbReference type="InterPro" id="IPR015854">
    <property type="entry name" value="ABC_transpr_LolD-like"/>
</dbReference>
<sequence>ISLDVRKGEWLTIYGTSGSGKSSLLNILGTIDKPTKGELVICGTSERIRFHNIKYLNFI</sequence>
<comment type="caution">
    <text evidence="2">The sequence shown here is derived from an EMBL/GenBank/DDBJ whole genome shotgun (WGS) entry which is preliminary data.</text>
</comment>
<protein>
    <recommendedName>
        <fullName evidence="1">ABC transporter domain-containing protein</fullName>
    </recommendedName>
</protein>